<accession>A0ABP7VHB0</accession>
<dbReference type="PRINTS" id="PR01651">
    <property type="entry name" value="SECGEXPORT"/>
</dbReference>
<dbReference type="Proteomes" id="UP001500683">
    <property type="component" value="Unassembled WGS sequence"/>
</dbReference>
<evidence type="ECO:0000256" key="2">
    <source>
        <dbReference type="ARBA" id="ARBA00008445"/>
    </source>
</evidence>
<evidence type="ECO:0000256" key="6">
    <source>
        <dbReference type="ARBA" id="ARBA00022927"/>
    </source>
</evidence>
<keyword evidence="9 11" id="KW-0472">Membrane</keyword>
<dbReference type="InterPro" id="IPR004692">
    <property type="entry name" value="SecG"/>
</dbReference>
<evidence type="ECO:0000256" key="3">
    <source>
        <dbReference type="ARBA" id="ARBA00022448"/>
    </source>
</evidence>
<protein>
    <recommendedName>
        <fullName evidence="11">Protein-export membrane protein SecG</fullName>
    </recommendedName>
</protein>
<dbReference type="RefSeq" id="WP_344944807.1">
    <property type="nucleotide sequence ID" value="NZ_BAAAZG010000012.1"/>
</dbReference>
<sequence length="80" mass="8148">MIIATSVVLAITSVLMVILVLMHKGKGGGLSDMFGGGISSSLGGSSVVERNLDRLTIGTGVIWFASIIVLGLLFKSKGVG</sequence>
<dbReference type="PANTHER" id="PTHR34182:SF1">
    <property type="entry name" value="PROTEIN-EXPORT MEMBRANE PROTEIN SECG"/>
    <property type="match status" value="1"/>
</dbReference>
<organism evidence="12 13">
    <name type="scientific">Actinomadura miaoliensis</name>
    <dbReference type="NCBI Taxonomy" id="430685"/>
    <lineage>
        <taxon>Bacteria</taxon>
        <taxon>Bacillati</taxon>
        <taxon>Actinomycetota</taxon>
        <taxon>Actinomycetes</taxon>
        <taxon>Streptosporangiales</taxon>
        <taxon>Thermomonosporaceae</taxon>
        <taxon>Actinomadura</taxon>
    </lineage>
</organism>
<dbReference type="PANTHER" id="PTHR34182">
    <property type="entry name" value="PROTEIN-EXPORT MEMBRANE PROTEIN SECG"/>
    <property type="match status" value="1"/>
</dbReference>
<evidence type="ECO:0000256" key="5">
    <source>
        <dbReference type="ARBA" id="ARBA00022692"/>
    </source>
</evidence>
<comment type="subcellular location">
    <subcellularLocation>
        <location evidence="1 11">Cell membrane</location>
        <topology evidence="1 11">Multi-pass membrane protein</topology>
    </subcellularLocation>
</comment>
<keyword evidence="8 11" id="KW-0811">Translocation</keyword>
<evidence type="ECO:0000313" key="13">
    <source>
        <dbReference type="Proteomes" id="UP001500683"/>
    </source>
</evidence>
<keyword evidence="5 11" id="KW-0812">Transmembrane</keyword>
<reference evidence="13" key="1">
    <citation type="journal article" date="2019" name="Int. J. Syst. Evol. Microbiol.">
        <title>The Global Catalogue of Microorganisms (GCM) 10K type strain sequencing project: providing services to taxonomists for standard genome sequencing and annotation.</title>
        <authorList>
            <consortium name="The Broad Institute Genomics Platform"/>
            <consortium name="The Broad Institute Genome Sequencing Center for Infectious Disease"/>
            <person name="Wu L."/>
            <person name="Ma J."/>
        </authorList>
    </citation>
    <scope>NUCLEOTIDE SEQUENCE [LARGE SCALE GENOMIC DNA]</scope>
    <source>
        <strain evidence="13">JCM 16702</strain>
    </source>
</reference>
<comment type="function">
    <text evidence="10 11">Involved in protein export. Participates in an early event of protein translocation.</text>
</comment>
<keyword evidence="7 11" id="KW-1133">Transmembrane helix</keyword>
<dbReference type="Pfam" id="PF03840">
    <property type="entry name" value="SecG"/>
    <property type="match status" value="1"/>
</dbReference>
<evidence type="ECO:0000256" key="7">
    <source>
        <dbReference type="ARBA" id="ARBA00022989"/>
    </source>
</evidence>
<comment type="similarity">
    <text evidence="2 11">Belongs to the SecG family.</text>
</comment>
<evidence type="ECO:0000313" key="12">
    <source>
        <dbReference type="EMBL" id="GAA4067300.1"/>
    </source>
</evidence>
<evidence type="ECO:0000256" key="9">
    <source>
        <dbReference type="ARBA" id="ARBA00023136"/>
    </source>
</evidence>
<keyword evidence="6 11" id="KW-0653">Protein transport</keyword>
<evidence type="ECO:0000256" key="10">
    <source>
        <dbReference type="ARBA" id="ARBA00025182"/>
    </source>
</evidence>
<feature type="transmembrane region" description="Helical" evidence="11">
    <location>
        <begin position="7"/>
        <end position="23"/>
    </location>
</feature>
<evidence type="ECO:0000256" key="11">
    <source>
        <dbReference type="RuleBase" id="RU365087"/>
    </source>
</evidence>
<keyword evidence="3 11" id="KW-0813">Transport</keyword>
<dbReference type="NCBIfam" id="TIGR00810">
    <property type="entry name" value="secG"/>
    <property type="match status" value="1"/>
</dbReference>
<evidence type="ECO:0000256" key="8">
    <source>
        <dbReference type="ARBA" id="ARBA00023010"/>
    </source>
</evidence>
<keyword evidence="13" id="KW-1185">Reference proteome</keyword>
<comment type="caution">
    <text evidence="12">The sequence shown here is derived from an EMBL/GenBank/DDBJ whole genome shotgun (WGS) entry which is preliminary data.</text>
</comment>
<dbReference type="EMBL" id="BAAAZG010000012">
    <property type="protein sequence ID" value="GAA4067300.1"/>
    <property type="molecule type" value="Genomic_DNA"/>
</dbReference>
<name>A0ABP7VHB0_9ACTN</name>
<proteinExistence type="inferred from homology"/>
<gene>
    <name evidence="12" type="primary">secG</name>
    <name evidence="12" type="ORF">GCM10022214_22410</name>
</gene>
<feature type="transmembrane region" description="Helical" evidence="11">
    <location>
        <begin position="55"/>
        <end position="74"/>
    </location>
</feature>
<keyword evidence="4 11" id="KW-1003">Cell membrane</keyword>
<evidence type="ECO:0000256" key="1">
    <source>
        <dbReference type="ARBA" id="ARBA00004651"/>
    </source>
</evidence>
<evidence type="ECO:0000256" key="4">
    <source>
        <dbReference type="ARBA" id="ARBA00022475"/>
    </source>
</evidence>